<keyword evidence="3" id="KW-1185">Reference proteome</keyword>
<sequence length="88" mass="9983">MNRGASPHHLTLTSPLNTTSSTRLGLSFHNDLHLTRGPLWRRVIRRSDPTHKLPPPTTTTTTTKPQLLSPLSPSPPHRLREYQVYLTK</sequence>
<evidence type="ECO:0000313" key="2">
    <source>
        <dbReference type="EMBL" id="KAK3865230.1"/>
    </source>
</evidence>
<evidence type="ECO:0000313" key="3">
    <source>
        <dbReference type="Proteomes" id="UP001286313"/>
    </source>
</evidence>
<reference evidence="2" key="1">
    <citation type="submission" date="2023-10" db="EMBL/GenBank/DDBJ databases">
        <title>Genome assemblies of two species of porcelain crab, Petrolisthes cinctipes and Petrolisthes manimaculis (Anomura: Porcellanidae).</title>
        <authorList>
            <person name="Angst P."/>
        </authorList>
    </citation>
    <scope>NUCLEOTIDE SEQUENCE</scope>
    <source>
        <strain evidence="2">PB745_01</strain>
        <tissue evidence="2">Gill</tissue>
    </source>
</reference>
<feature type="region of interest" description="Disordered" evidence="1">
    <location>
        <begin position="1"/>
        <end position="21"/>
    </location>
</feature>
<feature type="compositionally biased region" description="Low complexity" evidence="1">
    <location>
        <begin position="58"/>
        <end position="71"/>
    </location>
</feature>
<feature type="region of interest" description="Disordered" evidence="1">
    <location>
        <begin position="45"/>
        <end position="80"/>
    </location>
</feature>
<proteinExistence type="predicted"/>
<dbReference type="Proteomes" id="UP001286313">
    <property type="component" value="Unassembled WGS sequence"/>
</dbReference>
<protein>
    <submittedName>
        <fullName evidence="2">Uncharacterized protein</fullName>
    </submittedName>
</protein>
<evidence type="ECO:0000256" key="1">
    <source>
        <dbReference type="SAM" id="MobiDB-lite"/>
    </source>
</evidence>
<organism evidence="2 3">
    <name type="scientific">Petrolisthes cinctipes</name>
    <name type="common">Flat porcelain crab</name>
    <dbReference type="NCBI Taxonomy" id="88211"/>
    <lineage>
        <taxon>Eukaryota</taxon>
        <taxon>Metazoa</taxon>
        <taxon>Ecdysozoa</taxon>
        <taxon>Arthropoda</taxon>
        <taxon>Crustacea</taxon>
        <taxon>Multicrustacea</taxon>
        <taxon>Malacostraca</taxon>
        <taxon>Eumalacostraca</taxon>
        <taxon>Eucarida</taxon>
        <taxon>Decapoda</taxon>
        <taxon>Pleocyemata</taxon>
        <taxon>Anomura</taxon>
        <taxon>Galatheoidea</taxon>
        <taxon>Porcellanidae</taxon>
        <taxon>Petrolisthes</taxon>
    </lineage>
</organism>
<gene>
    <name evidence="2" type="ORF">Pcinc_029163</name>
</gene>
<accession>A0AAE1F0Q0</accession>
<feature type="compositionally biased region" description="Low complexity" evidence="1">
    <location>
        <begin position="10"/>
        <end position="21"/>
    </location>
</feature>
<dbReference type="EMBL" id="JAWQEG010003640">
    <property type="protein sequence ID" value="KAK3865230.1"/>
    <property type="molecule type" value="Genomic_DNA"/>
</dbReference>
<dbReference type="AlphaFoldDB" id="A0AAE1F0Q0"/>
<name>A0AAE1F0Q0_PETCI</name>
<comment type="caution">
    <text evidence="2">The sequence shown here is derived from an EMBL/GenBank/DDBJ whole genome shotgun (WGS) entry which is preliminary data.</text>
</comment>